<dbReference type="PANTHER" id="PTHR45527">
    <property type="entry name" value="NONRIBOSOMAL PEPTIDE SYNTHETASE"/>
    <property type="match status" value="1"/>
</dbReference>
<dbReference type="RefSeq" id="WP_185839916.1">
    <property type="nucleotide sequence ID" value="NZ_QHHU01000193.1"/>
</dbReference>
<proteinExistence type="predicted"/>
<protein>
    <submittedName>
        <fullName evidence="4">Non-ribosomal peptide synthetase</fullName>
    </submittedName>
</protein>
<dbReference type="AlphaFoldDB" id="A0A428VQP7"/>
<dbReference type="InterPro" id="IPR045851">
    <property type="entry name" value="AMP-bd_C_sf"/>
</dbReference>
<dbReference type="PANTHER" id="PTHR45527:SF1">
    <property type="entry name" value="FATTY ACID SYNTHASE"/>
    <property type="match status" value="1"/>
</dbReference>
<comment type="caution">
    <text evidence="4">The sequence shown here is derived from an EMBL/GenBank/DDBJ whole genome shotgun (WGS) entry which is preliminary data.</text>
</comment>
<dbReference type="InterPro" id="IPR020845">
    <property type="entry name" value="AMP-binding_CS"/>
</dbReference>
<evidence type="ECO:0000259" key="3">
    <source>
        <dbReference type="Pfam" id="PF00501"/>
    </source>
</evidence>
<sequence>MPDLFAGQVVRSPDAVALAGSGVELSYAEVDAWANRLARKFIGVGVGPESVVALVLERSPELLVAILAVLKAGGAYLAIDPGSPAERVRFMVEDAAAVLVVDSLGFVADVGGFGAGPVSDVDRVGPLFPDHPVYVVYTSGSTGVPKGVVVSHRGFVNLSVSHGRFGVGRGARVAQFASPGFDMFCEEWLLALVSGAALVVVPAERRLGTELAGFVAEFGVTHATLPPAAVSTLPLGGLPEGFVLDVGGEALPGELVSRWAGDGVMFNSYGPAEATVNAAVWRCRADVGSGGVVPIGRPIANVRVYGLDGGLQPVPVGVGGELYVSGVGVARGYVRRPGLTGERFVACPFEPGERMYRTGDRVRWNGDGELVFLGRFDDQVKIRGFRVEPGEIESV</sequence>
<dbReference type="GO" id="GO:0044550">
    <property type="term" value="P:secondary metabolite biosynthetic process"/>
    <property type="evidence" value="ECO:0007669"/>
    <property type="project" value="TreeGrafter"/>
</dbReference>
<dbReference type="GO" id="GO:0031177">
    <property type="term" value="F:phosphopantetheine binding"/>
    <property type="evidence" value="ECO:0007669"/>
    <property type="project" value="TreeGrafter"/>
</dbReference>
<organism evidence="4 5">
    <name type="scientific">Amycolatopsis balhimycina DSM 5908</name>
    <dbReference type="NCBI Taxonomy" id="1081091"/>
    <lineage>
        <taxon>Bacteria</taxon>
        <taxon>Bacillati</taxon>
        <taxon>Actinomycetota</taxon>
        <taxon>Actinomycetes</taxon>
        <taxon>Pseudonocardiales</taxon>
        <taxon>Pseudonocardiaceae</taxon>
        <taxon>Amycolatopsis</taxon>
    </lineage>
</organism>
<dbReference type="SUPFAM" id="SSF56801">
    <property type="entry name" value="Acetyl-CoA synthetase-like"/>
    <property type="match status" value="1"/>
</dbReference>
<feature type="domain" description="AMP-dependent synthetase/ligase" evidence="3">
    <location>
        <begin position="7"/>
        <end position="333"/>
    </location>
</feature>
<feature type="non-terminal residue" evidence="4">
    <location>
        <position position="395"/>
    </location>
</feature>
<reference evidence="4 5" key="1">
    <citation type="submission" date="2018-05" db="EMBL/GenBank/DDBJ databases">
        <title>Evolution of GPA BGCs.</title>
        <authorList>
            <person name="Waglechner N."/>
            <person name="Wright G.D."/>
        </authorList>
    </citation>
    <scope>NUCLEOTIDE SEQUENCE [LARGE SCALE GENOMIC DNA]</scope>
    <source>
        <strain evidence="4 5">DSM 5908</strain>
    </source>
</reference>
<name>A0A428VQP7_AMYBA</name>
<dbReference type="Gene3D" id="2.30.38.10">
    <property type="entry name" value="Luciferase, Domain 3"/>
    <property type="match status" value="1"/>
</dbReference>
<gene>
    <name evidence="4" type="ORF">DMA12_49230</name>
</gene>
<evidence type="ECO:0000313" key="4">
    <source>
        <dbReference type="EMBL" id="RSM33160.1"/>
    </source>
</evidence>
<keyword evidence="1" id="KW-0596">Phosphopantetheine</keyword>
<keyword evidence="5" id="KW-1185">Reference proteome</keyword>
<dbReference type="Pfam" id="PF00501">
    <property type="entry name" value="AMP-binding"/>
    <property type="match status" value="1"/>
</dbReference>
<dbReference type="Gene3D" id="3.30.300.30">
    <property type="match status" value="1"/>
</dbReference>
<dbReference type="InterPro" id="IPR010071">
    <property type="entry name" value="AA_adenyl_dom"/>
</dbReference>
<dbReference type="Gene3D" id="3.40.50.980">
    <property type="match status" value="2"/>
</dbReference>
<evidence type="ECO:0000256" key="2">
    <source>
        <dbReference type="ARBA" id="ARBA00022553"/>
    </source>
</evidence>
<dbReference type="NCBIfam" id="TIGR01733">
    <property type="entry name" value="AA-adenyl-dom"/>
    <property type="match status" value="1"/>
</dbReference>
<dbReference type="FunFam" id="2.30.38.10:FF:000001">
    <property type="entry name" value="Non-ribosomal peptide synthetase PvdI"/>
    <property type="match status" value="1"/>
</dbReference>
<dbReference type="EMBL" id="QHHU01000193">
    <property type="protein sequence ID" value="RSM33160.1"/>
    <property type="molecule type" value="Genomic_DNA"/>
</dbReference>
<dbReference type="GO" id="GO:0043041">
    <property type="term" value="P:amino acid activation for nonribosomal peptide biosynthetic process"/>
    <property type="evidence" value="ECO:0007669"/>
    <property type="project" value="TreeGrafter"/>
</dbReference>
<accession>A0A428VQP7</accession>
<dbReference type="PROSITE" id="PS00455">
    <property type="entry name" value="AMP_BINDING"/>
    <property type="match status" value="1"/>
</dbReference>
<evidence type="ECO:0000256" key="1">
    <source>
        <dbReference type="ARBA" id="ARBA00022450"/>
    </source>
</evidence>
<keyword evidence="2" id="KW-0597">Phosphoprotein</keyword>
<dbReference type="InterPro" id="IPR000873">
    <property type="entry name" value="AMP-dep_synth/lig_dom"/>
</dbReference>
<dbReference type="Proteomes" id="UP000286716">
    <property type="component" value="Unassembled WGS sequence"/>
</dbReference>
<evidence type="ECO:0000313" key="5">
    <source>
        <dbReference type="Proteomes" id="UP000286716"/>
    </source>
</evidence>
<dbReference type="GO" id="GO:0005737">
    <property type="term" value="C:cytoplasm"/>
    <property type="evidence" value="ECO:0007669"/>
    <property type="project" value="TreeGrafter"/>
</dbReference>